<evidence type="ECO:0000256" key="14">
    <source>
        <dbReference type="RuleBase" id="RU000461"/>
    </source>
</evidence>
<dbReference type="InterPro" id="IPR002401">
    <property type="entry name" value="Cyt_P450_E_grp-I"/>
</dbReference>
<dbReference type="PROSITE" id="PS00086">
    <property type="entry name" value="CYTOCHROME_P450"/>
    <property type="match status" value="1"/>
</dbReference>
<evidence type="ECO:0000256" key="6">
    <source>
        <dbReference type="ARBA" id="ARBA00022723"/>
    </source>
</evidence>
<keyword evidence="8" id="KW-0492">Microsome</keyword>
<evidence type="ECO:0000256" key="3">
    <source>
        <dbReference type="ARBA" id="ARBA00004406"/>
    </source>
</evidence>
<keyword evidence="9 14" id="KW-0560">Oxidoreductase</keyword>
<dbReference type="PANTHER" id="PTHR24292">
    <property type="entry name" value="CYTOCHROME P450"/>
    <property type="match status" value="1"/>
</dbReference>
<dbReference type="GO" id="GO:0005789">
    <property type="term" value="C:endoplasmic reticulum membrane"/>
    <property type="evidence" value="ECO:0007669"/>
    <property type="project" value="UniProtKB-SubCell"/>
</dbReference>
<dbReference type="PANTHER" id="PTHR24292:SF54">
    <property type="entry name" value="CYP9F3-RELATED"/>
    <property type="match status" value="1"/>
</dbReference>
<keyword evidence="11 14" id="KW-0503">Monooxygenase</keyword>
<evidence type="ECO:0000313" key="16">
    <source>
        <dbReference type="Proteomes" id="UP001497644"/>
    </source>
</evidence>
<evidence type="ECO:0000256" key="8">
    <source>
        <dbReference type="ARBA" id="ARBA00022848"/>
    </source>
</evidence>
<keyword evidence="5 13" id="KW-0349">Heme</keyword>
<evidence type="ECO:0000256" key="4">
    <source>
        <dbReference type="ARBA" id="ARBA00010617"/>
    </source>
</evidence>
<evidence type="ECO:0008006" key="17">
    <source>
        <dbReference type="Google" id="ProtNLM"/>
    </source>
</evidence>
<proteinExistence type="inferred from homology"/>
<accession>A0AAV2P5W0</accession>
<evidence type="ECO:0000256" key="11">
    <source>
        <dbReference type="ARBA" id="ARBA00023033"/>
    </source>
</evidence>
<dbReference type="GO" id="GO:0004497">
    <property type="term" value="F:monooxygenase activity"/>
    <property type="evidence" value="ECO:0007669"/>
    <property type="project" value="UniProtKB-KW"/>
</dbReference>
<dbReference type="InterPro" id="IPR001128">
    <property type="entry name" value="Cyt_P450"/>
</dbReference>
<dbReference type="Pfam" id="PF00067">
    <property type="entry name" value="p450"/>
    <property type="match status" value="1"/>
</dbReference>
<evidence type="ECO:0000313" key="15">
    <source>
        <dbReference type="EMBL" id="CAL1686490.1"/>
    </source>
</evidence>
<dbReference type="InterPro" id="IPR036396">
    <property type="entry name" value="Cyt_P450_sf"/>
</dbReference>
<dbReference type="PRINTS" id="PR00463">
    <property type="entry name" value="EP450I"/>
</dbReference>
<dbReference type="InterPro" id="IPR050476">
    <property type="entry name" value="Insect_CytP450_Detox"/>
</dbReference>
<reference evidence="15" key="1">
    <citation type="submission" date="2024-04" db="EMBL/GenBank/DDBJ databases">
        <authorList>
            <consortium name="Molecular Ecology Group"/>
        </authorList>
    </citation>
    <scope>NUCLEOTIDE SEQUENCE</scope>
</reference>
<dbReference type="FunFam" id="1.10.630.10:FF:000042">
    <property type="entry name" value="Cytochrome P450"/>
    <property type="match status" value="1"/>
</dbReference>
<name>A0AAV2P5W0_9HYME</name>
<evidence type="ECO:0000256" key="10">
    <source>
        <dbReference type="ARBA" id="ARBA00023004"/>
    </source>
</evidence>
<dbReference type="InterPro" id="IPR017972">
    <property type="entry name" value="Cyt_P450_CS"/>
</dbReference>
<keyword evidence="16" id="KW-1185">Reference proteome</keyword>
<sequence length="532" mass="61524">MVYVIALTVIAGTLGLYYYFFKNLNFFKKHGIPYKTPLPIFGNLGATIFHRESIAYLIKNIYNLHPEAKYVGMFDMTNPVVMIRDPDLIKSITLKNFDLFPDRRTMIEEYQDPLFGKNLFSLKGERWRQVRPLLSPAFTSSKMKNMFKLMADYAAEFSNYLTQMSAEKKIIDMKDVFTRYTNDVIATCAFGITVDSMRNPKNEFYVYGREATNFNNPLFFLKICIFRSLPWLAQILKLRLFREQIGNFFQELVETTIKTRDENGIVRPDMLQLMMESRGKKGKAGLSIEDMVSQAFLFFFGGFDSTATLMCFAAHELAVNQEIQKKLQNEIDQVLEESNGQAPYEMVNNMEYLDAVISEALRLYPIGPLLDRICVEEFELPPTLPGMKSYILKKGEIIWVPIYGLHHDPQYFEEPEKFDPERFRGERKKESLNCGAYLPFGLGPRMCIGNRFALMETKVLLFHLLARCDLKTCEKTPLPLKLAKEGFNMKPEGGFWLNVSPKKNIHHTIATNSDNGTRQQYENFINIFSIIS</sequence>
<comment type="similarity">
    <text evidence="4 14">Belongs to the cytochrome P450 family.</text>
</comment>
<comment type="subcellular location">
    <subcellularLocation>
        <location evidence="3">Endoplasmic reticulum membrane</location>
        <topology evidence="3">Peripheral membrane protein</topology>
    </subcellularLocation>
    <subcellularLocation>
        <location evidence="2">Microsome membrane</location>
        <topology evidence="2">Peripheral membrane protein</topology>
    </subcellularLocation>
</comment>
<organism evidence="15 16">
    <name type="scientific">Lasius platythorax</name>
    <dbReference type="NCBI Taxonomy" id="488582"/>
    <lineage>
        <taxon>Eukaryota</taxon>
        <taxon>Metazoa</taxon>
        <taxon>Ecdysozoa</taxon>
        <taxon>Arthropoda</taxon>
        <taxon>Hexapoda</taxon>
        <taxon>Insecta</taxon>
        <taxon>Pterygota</taxon>
        <taxon>Neoptera</taxon>
        <taxon>Endopterygota</taxon>
        <taxon>Hymenoptera</taxon>
        <taxon>Apocrita</taxon>
        <taxon>Aculeata</taxon>
        <taxon>Formicoidea</taxon>
        <taxon>Formicidae</taxon>
        <taxon>Formicinae</taxon>
        <taxon>Lasius</taxon>
        <taxon>Lasius</taxon>
    </lineage>
</organism>
<keyword evidence="6 13" id="KW-0479">Metal-binding</keyword>
<gene>
    <name evidence="15" type="ORF">LPLAT_LOCUS11866</name>
</gene>
<keyword evidence="10 13" id="KW-0408">Iron</keyword>
<dbReference type="PRINTS" id="PR00385">
    <property type="entry name" value="P450"/>
</dbReference>
<evidence type="ECO:0000256" key="7">
    <source>
        <dbReference type="ARBA" id="ARBA00022824"/>
    </source>
</evidence>
<evidence type="ECO:0000256" key="1">
    <source>
        <dbReference type="ARBA" id="ARBA00001971"/>
    </source>
</evidence>
<protein>
    <recommendedName>
        <fullName evidence="17">Cytochrome P450</fullName>
    </recommendedName>
</protein>
<evidence type="ECO:0000256" key="2">
    <source>
        <dbReference type="ARBA" id="ARBA00004174"/>
    </source>
</evidence>
<keyword evidence="7" id="KW-0256">Endoplasmic reticulum</keyword>
<feature type="binding site" description="axial binding residue" evidence="13">
    <location>
        <position position="447"/>
    </location>
    <ligand>
        <name>heme</name>
        <dbReference type="ChEBI" id="CHEBI:30413"/>
    </ligand>
    <ligandPart>
        <name>Fe</name>
        <dbReference type="ChEBI" id="CHEBI:18248"/>
    </ligandPart>
</feature>
<dbReference type="CDD" id="cd11056">
    <property type="entry name" value="CYP6-like"/>
    <property type="match status" value="1"/>
</dbReference>
<evidence type="ECO:0000256" key="9">
    <source>
        <dbReference type="ARBA" id="ARBA00023002"/>
    </source>
</evidence>
<dbReference type="SUPFAM" id="SSF48264">
    <property type="entry name" value="Cytochrome P450"/>
    <property type="match status" value="1"/>
</dbReference>
<keyword evidence="12" id="KW-0472">Membrane</keyword>
<dbReference type="GO" id="GO:0020037">
    <property type="term" value="F:heme binding"/>
    <property type="evidence" value="ECO:0007669"/>
    <property type="project" value="InterPro"/>
</dbReference>
<dbReference type="AlphaFoldDB" id="A0AAV2P5W0"/>
<evidence type="ECO:0000256" key="13">
    <source>
        <dbReference type="PIRSR" id="PIRSR602401-1"/>
    </source>
</evidence>
<dbReference type="Gene3D" id="1.10.630.10">
    <property type="entry name" value="Cytochrome P450"/>
    <property type="match status" value="1"/>
</dbReference>
<dbReference type="GO" id="GO:0005506">
    <property type="term" value="F:iron ion binding"/>
    <property type="evidence" value="ECO:0007669"/>
    <property type="project" value="InterPro"/>
</dbReference>
<comment type="cofactor">
    <cofactor evidence="1 13">
        <name>heme</name>
        <dbReference type="ChEBI" id="CHEBI:30413"/>
    </cofactor>
</comment>
<evidence type="ECO:0000256" key="5">
    <source>
        <dbReference type="ARBA" id="ARBA00022617"/>
    </source>
</evidence>
<evidence type="ECO:0000256" key="12">
    <source>
        <dbReference type="ARBA" id="ARBA00023136"/>
    </source>
</evidence>
<dbReference type="EMBL" id="OZ034830">
    <property type="protein sequence ID" value="CAL1686490.1"/>
    <property type="molecule type" value="Genomic_DNA"/>
</dbReference>
<dbReference type="Proteomes" id="UP001497644">
    <property type="component" value="Chromosome 7"/>
</dbReference>
<dbReference type="GO" id="GO:0016705">
    <property type="term" value="F:oxidoreductase activity, acting on paired donors, with incorporation or reduction of molecular oxygen"/>
    <property type="evidence" value="ECO:0007669"/>
    <property type="project" value="InterPro"/>
</dbReference>